<keyword evidence="5" id="KW-1185">Reference proteome</keyword>
<feature type="domain" description="SHSP" evidence="3">
    <location>
        <begin position="44"/>
        <end position="155"/>
    </location>
</feature>
<sequence length="155" mass="18311">MFGLTPYRRGRRDLDMIREPWNFDKMFDVMLGDFYTDSGFPKYFPMDNSGIRVDIAENDNEYILEAELPGVSKEDIKLELKDDMLTISVERKEEVEEKKENYIRRERHFGSMCRSFYVDDIEQDNVKAKFEDGILTVKLPKAEHSSPKNNQIPIE</sequence>
<accession>A0A1M5VW49</accession>
<evidence type="ECO:0000313" key="4">
    <source>
        <dbReference type="EMBL" id="SHH79163.1"/>
    </source>
</evidence>
<dbReference type="Gene3D" id="2.60.40.790">
    <property type="match status" value="1"/>
</dbReference>
<reference evidence="4 5" key="1">
    <citation type="submission" date="2016-11" db="EMBL/GenBank/DDBJ databases">
        <authorList>
            <person name="Jaros S."/>
            <person name="Januszkiewicz K."/>
            <person name="Wedrychowicz H."/>
        </authorList>
    </citation>
    <scope>NUCLEOTIDE SEQUENCE [LARGE SCALE GENOMIC DNA]</scope>
    <source>
        <strain evidence="4 5">DSM 13106</strain>
    </source>
</reference>
<dbReference type="InterPro" id="IPR002068">
    <property type="entry name" value="A-crystallin/Hsp20_dom"/>
</dbReference>
<gene>
    <name evidence="4" type="ORF">SAMN02745180_01071</name>
</gene>
<dbReference type="Proteomes" id="UP000184389">
    <property type="component" value="Unassembled WGS sequence"/>
</dbReference>
<dbReference type="STRING" id="1123281.SAMN02745180_01071"/>
<dbReference type="PANTHER" id="PTHR11527">
    <property type="entry name" value="HEAT-SHOCK PROTEIN 20 FAMILY MEMBER"/>
    <property type="match status" value="1"/>
</dbReference>
<dbReference type="EMBL" id="FQXR01000004">
    <property type="protein sequence ID" value="SHH79163.1"/>
    <property type="molecule type" value="Genomic_DNA"/>
</dbReference>
<dbReference type="InterPro" id="IPR008978">
    <property type="entry name" value="HSP20-like_chaperone"/>
</dbReference>
<evidence type="ECO:0000256" key="2">
    <source>
        <dbReference type="RuleBase" id="RU003616"/>
    </source>
</evidence>
<evidence type="ECO:0000259" key="3">
    <source>
        <dbReference type="PROSITE" id="PS01031"/>
    </source>
</evidence>
<comment type="similarity">
    <text evidence="1 2">Belongs to the small heat shock protein (HSP20) family.</text>
</comment>
<organism evidence="4 5">
    <name type="scientific">Sporanaerobacter acetigenes DSM 13106</name>
    <dbReference type="NCBI Taxonomy" id="1123281"/>
    <lineage>
        <taxon>Bacteria</taxon>
        <taxon>Bacillati</taxon>
        <taxon>Bacillota</taxon>
        <taxon>Tissierellia</taxon>
        <taxon>Tissierellales</taxon>
        <taxon>Sporanaerobacteraceae</taxon>
        <taxon>Sporanaerobacter</taxon>
    </lineage>
</organism>
<dbReference type="CDD" id="cd06471">
    <property type="entry name" value="ACD_LpsHSP_like"/>
    <property type="match status" value="1"/>
</dbReference>
<dbReference type="Pfam" id="PF00011">
    <property type="entry name" value="HSP20"/>
    <property type="match status" value="1"/>
</dbReference>
<proteinExistence type="inferred from homology"/>
<evidence type="ECO:0000256" key="1">
    <source>
        <dbReference type="PROSITE-ProRule" id="PRU00285"/>
    </source>
</evidence>
<evidence type="ECO:0000313" key="5">
    <source>
        <dbReference type="Proteomes" id="UP000184389"/>
    </source>
</evidence>
<dbReference type="AlphaFoldDB" id="A0A1M5VW49"/>
<protein>
    <submittedName>
        <fullName evidence="4">HSP20 family protein</fullName>
    </submittedName>
</protein>
<dbReference type="SUPFAM" id="SSF49764">
    <property type="entry name" value="HSP20-like chaperones"/>
    <property type="match status" value="1"/>
</dbReference>
<dbReference type="PROSITE" id="PS01031">
    <property type="entry name" value="SHSP"/>
    <property type="match status" value="1"/>
</dbReference>
<dbReference type="OrthoDB" id="9811615at2"/>
<dbReference type="InterPro" id="IPR031107">
    <property type="entry name" value="Small_HSP"/>
</dbReference>
<name>A0A1M5VW49_9FIRM</name>
<dbReference type="RefSeq" id="WP_072743751.1">
    <property type="nucleotide sequence ID" value="NZ_FQXR01000004.1"/>
</dbReference>